<dbReference type="Gene3D" id="3.30.365.10">
    <property type="entry name" value="Aldehyde oxidase/xanthine dehydrogenase, molybdopterin binding domain"/>
    <property type="match status" value="1"/>
</dbReference>
<name>A0ABW9MR55_9XANT</name>
<sequence>MVSSLGAKGVGEIGQVGVSAAICNAIFHATGKRIRSTPMTPEKVMAD</sequence>
<dbReference type="SUPFAM" id="SSF56003">
    <property type="entry name" value="Molybdenum cofactor-binding domain"/>
    <property type="match status" value="1"/>
</dbReference>
<dbReference type="EMBL" id="JBJGBS010000113">
    <property type="protein sequence ID" value="MFO3706748.1"/>
    <property type="molecule type" value="Genomic_DNA"/>
</dbReference>
<accession>A0ABW9MR55</accession>
<evidence type="ECO:0000313" key="2">
    <source>
        <dbReference type="Proteomes" id="UP001637990"/>
    </source>
</evidence>
<evidence type="ECO:0008006" key="3">
    <source>
        <dbReference type="Google" id="ProtNLM"/>
    </source>
</evidence>
<dbReference type="PANTHER" id="PTHR47495">
    <property type="entry name" value="ALDEHYDE DEHYDROGENASE"/>
    <property type="match status" value="1"/>
</dbReference>
<gene>
    <name evidence="1" type="ORF">ACI6Q5_17640</name>
</gene>
<organism evidence="1 2">
    <name type="scientific">Xanthomonas codiaei</name>
    <dbReference type="NCBI Taxonomy" id="56463"/>
    <lineage>
        <taxon>Bacteria</taxon>
        <taxon>Pseudomonadati</taxon>
        <taxon>Pseudomonadota</taxon>
        <taxon>Gammaproteobacteria</taxon>
        <taxon>Lysobacterales</taxon>
        <taxon>Lysobacteraceae</taxon>
        <taxon>Xanthomonas</taxon>
    </lineage>
</organism>
<comment type="caution">
    <text evidence="1">The sequence shown here is derived from an EMBL/GenBank/DDBJ whole genome shotgun (WGS) entry which is preliminary data.</text>
</comment>
<evidence type="ECO:0000313" key="1">
    <source>
        <dbReference type="EMBL" id="MFO3706748.1"/>
    </source>
</evidence>
<protein>
    <recommendedName>
        <fullName evidence="3">Aldehyde oxidase/xanthine dehydrogenase second molybdopterin binding domain-containing protein</fullName>
    </recommendedName>
</protein>
<dbReference type="Proteomes" id="UP001637990">
    <property type="component" value="Unassembled WGS sequence"/>
</dbReference>
<dbReference type="InterPro" id="IPR052516">
    <property type="entry name" value="N-heterocyclic_Hydroxylase"/>
</dbReference>
<dbReference type="PANTHER" id="PTHR47495:SF2">
    <property type="entry name" value="ALDEHYDE DEHYDROGENASE"/>
    <property type="match status" value="1"/>
</dbReference>
<dbReference type="InterPro" id="IPR037165">
    <property type="entry name" value="AldOxase/xan_DH_Mopterin-bd_sf"/>
</dbReference>
<dbReference type="RefSeq" id="WP_167394463.1">
    <property type="nucleotide sequence ID" value="NZ_JBJGBS010000113.1"/>
</dbReference>
<keyword evidence="2" id="KW-1185">Reference proteome</keyword>
<reference evidence="1 2" key="1">
    <citation type="submission" date="2024-11" db="EMBL/GenBank/DDBJ databases">
        <title>Genome sequencing of Xanthomonas codiaei.</title>
        <authorList>
            <person name="Studholme D.J."/>
        </authorList>
    </citation>
    <scope>NUCLEOTIDE SEQUENCE [LARGE SCALE GENOMIC DNA]</scope>
    <source>
        <strain evidence="1 2">NCPPB 4350</strain>
    </source>
</reference>
<proteinExistence type="predicted"/>